<evidence type="ECO:0000259" key="4">
    <source>
        <dbReference type="Pfam" id="PF13649"/>
    </source>
</evidence>
<dbReference type="Pfam" id="PF13649">
    <property type="entry name" value="Methyltransf_25"/>
    <property type="match status" value="1"/>
</dbReference>
<organism evidence="5">
    <name type="scientific">Actinoplanes campanulatus</name>
    <dbReference type="NCBI Taxonomy" id="113559"/>
    <lineage>
        <taxon>Bacteria</taxon>
        <taxon>Bacillati</taxon>
        <taxon>Actinomycetota</taxon>
        <taxon>Actinomycetes</taxon>
        <taxon>Micromonosporales</taxon>
        <taxon>Micromonosporaceae</taxon>
        <taxon>Actinoplanes</taxon>
    </lineage>
</organism>
<reference evidence="5" key="1">
    <citation type="submission" date="2021-01" db="EMBL/GenBank/DDBJ databases">
        <title>Whole genome shotgun sequence of Actinoplanes capillaceus NBRC 16408.</title>
        <authorList>
            <person name="Komaki H."/>
            <person name="Tamura T."/>
        </authorList>
    </citation>
    <scope>NUCLEOTIDE SEQUENCE [LARGE SCALE GENOMIC DNA]</scope>
    <source>
        <strain evidence="5">NBRC 16408</strain>
    </source>
</reference>
<gene>
    <name evidence="5" type="ORF">Aca07nite_71020</name>
</gene>
<dbReference type="Gene3D" id="3.40.50.150">
    <property type="entry name" value="Vaccinia Virus protein VP39"/>
    <property type="match status" value="1"/>
</dbReference>
<feature type="domain" description="Methyltransferase" evidence="4">
    <location>
        <begin position="86"/>
        <end position="179"/>
    </location>
</feature>
<keyword evidence="2" id="KW-0808">Transferase</keyword>
<name>A0ABQ3WU90_9ACTN</name>
<dbReference type="EMBL" id="BOMF01000136">
    <property type="protein sequence ID" value="GID49827.1"/>
    <property type="molecule type" value="Genomic_DNA"/>
</dbReference>
<dbReference type="PANTHER" id="PTHR13610:SF11">
    <property type="entry name" value="METHYLTRANSFERASE DOMAIN-CONTAINING PROTEIN"/>
    <property type="match status" value="1"/>
</dbReference>
<dbReference type="PANTHER" id="PTHR13610">
    <property type="entry name" value="METHYLTRANSFERASE DOMAIN-CONTAINING PROTEIN"/>
    <property type="match status" value="1"/>
</dbReference>
<keyword evidence="3" id="KW-0949">S-adenosyl-L-methionine</keyword>
<dbReference type="CDD" id="cd02440">
    <property type="entry name" value="AdoMet_MTases"/>
    <property type="match status" value="1"/>
</dbReference>
<dbReference type="InterPro" id="IPR041698">
    <property type="entry name" value="Methyltransf_25"/>
</dbReference>
<accession>A0ABQ3WU90</accession>
<dbReference type="SUPFAM" id="SSF53335">
    <property type="entry name" value="S-adenosyl-L-methionine-dependent methyltransferases"/>
    <property type="match status" value="1"/>
</dbReference>
<protein>
    <recommendedName>
        <fullName evidence="4">Methyltransferase domain-containing protein</fullName>
    </recommendedName>
</protein>
<dbReference type="InterPro" id="IPR026170">
    <property type="entry name" value="FAM173A/B"/>
</dbReference>
<proteinExistence type="predicted"/>
<evidence type="ECO:0000256" key="1">
    <source>
        <dbReference type="ARBA" id="ARBA00022603"/>
    </source>
</evidence>
<evidence type="ECO:0000313" key="5">
    <source>
        <dbReference type="EMBL" id="GID49827.1"/>
    </source>
</evidence>
<sequence>MAAIRLAGALIAEILLRPVTRRQDRLMDQRLGTGTGRSSAEPVLDPAVVASAQHRDSVAYSPTPVHQFRKILRSLPIPTPSAFTFVDLGCGKGRTLLLAAEYGFGRVVGVEFDPTLAETARQNAAGCGLVARSTAGVVEVVCGDAARYEFPLEPTVVFLFNPFGEDTLRAVVDQIEQTLALWPRLFVVAYFNPMHEEVLEGSTTLRATMRNSRWCIYTSMTA</sequence>
<dbReference type="InterPro" id="IPR029063">
    <property type="entry name" value="SAM-dependent_MTases_sf"/>
</dbReference>
<evidence type="ECO:0000256" key="2">
    <source>
        <dbReference type="ARBA" id="ARBA00022679"/>
    </source>
</evidence>
<comment type="caution">
    <text evidence="5">The sequence shown here is derived from an EMBL/GenBank/DDBJ whole genome shotgun (WGS) entry which is preliminary data.</text>
</comment>
<keyword evidence="1" id="KW-0489">Methyltransferase</keyword>
<evidence type="ECO:0000256" key="3">
    <source>
        <dbReference type="ARBA" id="ARBA00022691"/>
    </source>
</evidence>